<organism evidence="1 2">
    <name type="scientific">Zymoseptoria tritici ST99CH_1A5</name>
    <dbReference type="NCBI Taxonomy" id="1276529"/>
    <lineage>
        <taxon>Eukaryota</taxon>
        <taxon>Fungi</taxon>
        <taxon>Dikarya</taxon>
        <taxon>Ascomycota</taxon>
        <taxon>Pezizomycotina</taxon>
        <taxon>Dothideomycetes</taxon>
        <taxon>Dothideomycetidae</taxon>
        <taxon>Mycosphaerellales</taxon>
        <taxon>Mycosphaerellaceae</taxon>
        <taxon>Zymoseptoria</taxon>
    </lineage>
</organism>
<protein>
    <submittedName>
        <fullName evidence="1">Uncharacterized protein</fullName>
    </submittedName>
</protein>
<gene>
    <name evidence="1" type="ORF">ZT1A5_G11834</name>
</gene>
<accession>A0A1Y6M5J8</accession>
<dbReference type="EMBL" id="LT882693">
    <property type="protein sequence ID" value="SMY30381.1"/>
    <property type="molecule type" value="Genomic_DNA"/>
</dbReference>
<evidence type="ECO:0000313" key="2">
    <source>
        <dbReference type="Proteomes" id="UP000215453"/>
    </source>
</evidence>
<dbReference type="AlphaFoldDB" id="A0A1Y6M5J8"/>
<reference evidence="1 2" key="1">
    <citation type="submission" date="2016-10" db="EMBL/GenBank/DDBJ databases">
        <authorList>
            <person name="Varghese N."/>
        </authorList>
    </citation>
    <scope>NUCLEOTIDE SEQUENCE [LARGE SCALE GENOMIC DNA]</scope>
</reference>
<sequence>MSEPLRILEPLILRHLGAILEGDIFSILASSPFIIRSSEFALSDGALDCTRSYGTTTSFAERFWSLVSHRPTDLSEIVLFDAKSSSVVDGDRIFYTSLGQRHGVGFHVCICGTDPDFVELIPNYQQKRAAFEPGFEVADEEQDIYTVNVRREYRLFGNAHGHLDQYGAAYRMPVAMLPAAIERVRACAQGKGNYINPWTKVEFEGWCPMTTHRTKWIKPREDADNAALFLRFCRYSKYSASMSQWIWTLLVSSLAWRDSRSCRRASSWRRSTSYSTRSKAASALLASS</sequence>
<proteinExistence type="predicted"/>
<dbReference type="Proteomes" id="UP000215453">
    <property type="component" value="Chromosome 18"/>
</dbReference>
<evidence type="ECO:0000313" key="1">
    <source>
        <dbReference type="EMBL" id="SMY30381.1"/>
    </source>
</evidence>
<name>A0A1Y6M5J8_ZYMTR</name>